<dbReference type="RefSeq" id="XP_068359043.1">
    <property type="nucleotide sequence ID" value="XM_068504799.1"/>
</dbReference>
<keyword evidence="3" id="KW-1185">Reference proteome</keyword>
<keyword evidence="1" id="KW-1133">Transmembrane helix</keyword>
<reference evidence="2" key="1">
    <citation type="submission" date="2016-10" db="EMBL/GenBank/DDBJ databases">
        <authorList>
            <person name="Benchimol M."/>
            <person name="Almeida L.G."/>
            <person name="Vasconcelos A.T."/>
            <person name="Perreira-Neves A."/>
            <person name="Rosa I.A."/>
            <person name="Tasca T."/>
            <person name="Bogo M.R."/>
            <person name="de Souza W."/>
        </authorList>
    </citation>
    <scope>NUCLEOTIDE SEQUENCE [LARGE SCALE GENOMIC DNA]</scope>
    <source>
        <strain evidence="2">K</strain>
    </source>
</reference>
<organism evidence="2 3">
    <name type="scientific">Tritrichomonas foetus</name>
    <dbReference type="NCBI Taxonomy" id="1144522"/>
    <lineage>
        <taxon>Eukaryota</taxon>
        <taxon>Metamonada</taxon>
        <taxon>Parabasalia</taxon>
        <taxon>Tritrichomonadida</taxon>
        <taxon>Tritrichomonadidae</taxon>
        <taxon>Tritrichomonas</taxon>
    </lineage>
</organism>
<protein>
    <submittedName>
        <fullName evidence="2">Uncharacterized protein</fullName>
    </submittedName>
</protein>
<dbReference type="GeneID" id="94839503"/>
<evidence type="ECO:0000256" key="1">
    <source>
        <dbReference type="SAM" id="Phobius"/>
    </source>
</evidence>
<accession>A0A1J4K3Z5</accession>
<dbReference type="EMBL" id="MLAK01000742">
    <property type="protein sequence ID" value="OHT05907.1"/>
    <property type="molecule type" value="Genomic_DNA"/>
</dbReference>
<evidence type="ECO:0000313" key="3">
    <source>
        <dbReference type="Proteomes" id="UP000179807"/>
    </source>
</evidence>
<proteinExistence type="predicted"/>
<dbReference type="VEuPathDB" id="TrichDB:TRFO_26181"/>
<keyword evidence="1" id="KW-0812">Transmembrane</keyword>
<evidence type="ECO:0000313" key="2">
    <source>
        <dbReference type="EMBL" id="OHT05907.1"/>
    </source>
</evidence>
<feature type="transmembrane region" description="Helical" evidence="1">
    <location>
        <begin position="6"/>
        <end position="23"/>
    </location>
</feature>
<sequence length="192" mass="22144">MLFVGIILGVVFIFLIILFRLSLFSKLFVTRGKFEGGKVVYRIVKGNFETLQREQSIYTRRAQSLWGKEMSAWPTFRITFPRNKMLSIFGICVPDSFDCDPDCLQELGFVPGNLDELPDAAKIMVPMRSCTAVKLNQMRARRSFKSFFDKNTEFDANSPLAEFRQKKKHKQTFVRPLGRTKILKGLWASAEQ</sequence>
<dbReference type="OrthoDB" id="10506239at2759"/>
<dbReference type="Proteomes" id="UP000179807">
    <property type="component" value="Unassembled WGS sequence"/>
</dbReference>
<gene>
    <name evidence="2" type="ORF">TRFO_26181</name>
</gene>
<name>A0A1J4K3Z5_9EUKA</name>
<keyword evidence="1" id="KW-0472">Membrane</keyword>
<dbReference type="AlphaFoldDB" id="A0A1J4K3Z5"/>
<comment type="caution">
    <text evidence="2">The sequence shown here is derived from an EMBL/GenBank/DDBJ whole genome shotgun (WGS) entry which is preliminary data.</text>
</comment>